<organism evidence="1 2">
    <name type="scientific">Clonorchis sinensis</name>
    <name type="common">Chinese liver fluke</name>
    <dbReference type="NCBI Taxonomy" id="79923"/>
    <lineage>
        <taxon>Eukaryota</taxon>
        <taxon>Metazoa</taxon>
        <taxon>Spiralia</taxon>
        <taxon>Lophotrochozoa</taxon>
        <taxon>Platyhelminthes</taxon>
        <taxon>Trematoda</taxon>
        <taxon>Digenea</taxon>
        <taxon>Opisthorchiida</taxon>
        <taxon>Opisthorchiata</taxon>
        <taxon>Opisthorchiidae</taxon>
        <taxon>Clonorchis</taxon>
    </lineage>
</organism>
<keyword evidence="2" id="KW-1185">Reference proteome</keyword>
<sequence length="126" mass="14613">MWRQTLGMWIVILNIIRPHTNVNKPRLLNGSTCLGKLLKQVRQTDLSEEWQEVLLELILDTALLRCPVGRKKSRLASKLRTMYCGDWKIHVSRDVPEINIQTLENFMYAVVGDEHFIVCKPACEHS</sequence>
<proteinExistence type="predicted"/>
<dbReference type="EMBL" id="NIRI02000010">
    <property type="protein sequence ID" value="KAG5454013.1"/>
    <property type="molecule type" value="Genomic_DNA"/>
</dbReference>
<comment type="caution">
    <text evidence="1">The sequence shown here is derived from an EMBL/GenBank/DDBJ whole genome shotgun (WGS) entry which is preliminary data.</text>
</comment>
<reference evidence="1 2" key="1">
    <citation type="journal article" date="2018" name="Biotechnol. Adv.">
        <title>Improved genomic resources and new bioinformatic workflow for the carcinogenic parasite Clonorchis sinensis: Biotechnological implications.</title>
        <authorList>
            <person name="Wang D."/>
            <person name="Korhonen P.K."/>
            <person name="Gasser R.B."/>
            <person name="Young N.D."/>
        </authorList>
    </citation>
    <scope>NUCLEOTIDE SEQUENCE [LARGE SCALE GENOMIC DNA]</scope>
    <source>
        <strain evidence="1">Cs-k2</strain>
    </source>
</reference>
<evidence type="ECO:0000313" key="1">
    <source>
        <dbReference type="EMBL" id="KAG5454013.1"/>
    </source>
</evidence>
<name>A0A8T1MXY2_CLOSI</name>
<gene>
    <name evidence="1" type="ORF">CSKR_201893</name>
</gene>
<accession>A0A8T1MXY2</accession>
<reference evidence="1 2" key="2">
    <citation type="journal article" date="2021" name="Genomics">
        <title>High-quality reference genome for Clonorchis sinensis.</title>
        <authorList>
            <person name="Young N.D."/>
            <person name="Stroehlein A.J."/>
            <person name="Kinkar L."/>
            <person name="Wang T."/>
            <person name="Sohn W.M."/>
            <person name="Chang B.C.H."/>
            <person name="Kaur P."/>
            <person name="Weisz D."/>
            <person name="Dudchenko O."/>
            <person name="Aiden E.L."/>
            <person name="Korhonen P.K."/>
            <person name="Gasser R.B."/>
        </authorList>
    </citation>
    <scope>NUCLEOTIDE SEQUENCE [LARGE SCALE GENOMIC DNA]</scope>
    <source>
        <strain evidence="1">Cs-k2</strain>
    </source>
</reference>
<dbReference type="AlphaFoldDB" id="A0A8T1MXY2"/>
<dbReference type="Proteomes" id="UP000286415">
    <property type="component" value="Unassembled WGS sequence"/>
</dbReference>
<dbReference type="OrthoDB" id="10380967at2759"/>
<evidence type="ECO:0000313" key="2">
    <source>
        <dbReference type="Proteomes" id="UP000286415"/>
    </source>
</evidence>
<protein>
    <submittedName>
        <fullName evidence="1">Uncharacterized protein</fullName>
    </submittedName>
</protein>